<dbReference type="Proteomes" id="UP000451354">
    <property type="component" value="Chromosome"/>
</dbReference>
<dbReference type="EMBL" id="CP052757">
    <property type="protein sequence ID" value="QJW35518.1"/>
    <property type="molecule type" value="Genomic_DNA"/>
</dbReference>
<keyword evidence="3" id="KW-1185">Reference proteome</keyword>
<sequence length="120" mass="12367">MDGRRRRGAARRRAAAWTAVAATVVSATACGGADDELPGGHTWVVALSHAEGDWRGCLDTSGTAVVEEWGTADLPSSSWAVRLAPRTTRDTAEALVACIEGELTGGTVTLDDGGTWTGSP</sequence>
<gene>
    <name evidence="2" type="ORF">FIC82_004185</name>
</gene>
<evidence type="ECO:0000313" key="2">
    <source>
        <dbReference type="EMBL" id="QJW35518.1"/>
    </source>
</evidence>
<evidence type="ECO:0000256" key="1">
    <source>
        <dbReference type="SAM" id="SignalP"/>
    </source>
</evidence>
<feature type="signal peptide" evidence="1">
    <location>
        <begin position="1"/>
        <end position="29"/>
    </location>
</feature>
<proteinExistence type="predicted"/>
<organism evidence="2 3">
    <name type="scientific">Cellulosimicrobium protaetiae</name>
    <dbReference type="NCBI Taxonomy" id="2587808"/>
    <lineage>
        <taxon>Bacteria</taxon>
        <taxon>Bacillati</taxon>
        <taxon>Actinomycetota</taxon>
        <taxon>Actinomycetes</taxon>
        <taxon>Micrococcales</taxon>
        <taxon>Promicromonosporaceae</taxon>
        <taxon>Cellulosimicrobium</taxon>
    </lineage>
</organism>
<dbReference type="PROSITE" id="PS51257">
    <property type="entry name" value="PROKAR_LIPOPROTEIN"/>
    <property type="match status" value="1"/>
</dbReference>
<keyword evidence="1" id="KW-0732">Signal</keyword>
<dbReference type="KEGG" id="cprt:FIC82_004185"/>
<dbReference type="RefSeq" id="WP_154797681.1">
    <property type="nucleotide sequence ID" value="NZ_CP052757.1"/>
</dbReference>
<reference evidence="3" key="1">
    <citation type="journal article" date="2022" name="Int. J. Syst. Evol. Microbiol.">
        <title>Cellulosimicrobium protaetiae sp. nov., isolated from the gut of the larva of Protaetia brevitarsis seulensis.</title>
        <authorList>
            <person name="Le Han H."/>
            <person name="Nguyen T.T.H."/>
            <person name="Li Z."/>
            <person name="Shin N.R."/>
            <person name="Kim S.G."/>
        </authorList>
    </citation>
    <scope>NUCLEOTIDE SEQUENCE [LARGE SCALE GENOMIC DNA]</scope>
    <source>
        <strain evidence="3">BI34</strain>
    </source>
</reference>
<protein>
    <submittedName>
        <fullName evidence="2">Uncharacterized protein</fullName>
    </submittedName>
</protein>
<name>A0A6M5UEJ7_9MICO</name>
<feature type="chain" id="PRO_5039433408" evidence="1">
    <location>
        <begin position="30"/>
        <end position="120"/>
    </location>
</feature>
<evidence type="ECO:0000313" key="3">
    <source>
        <dbReference type="Proteomes" id="UP000451354"/>
    </source>
</evidence>
<dbReference type="AlphaFoldDB" id="A0A6M5UEJ7"/>
<accession>A0A6M5UEJ7</accession>